<dbReference type="AlphaFoldDB" id="S2JP45"/>
<protein>
    <submittedName>
        <fullName evidence="2">Uncharacterized protein</fullName>
    </submittedName>
</protein>
<keyword evidence="1" id="KW-1133">Transmembrane helix</keyword>
<sequence>MRESETKSGANFSVKERSFVGENVLLLFVGDRGYDINALIKGHMRCVGSWKAMKHGHYCPIIITNEHNANQIGLFCYSKTSHPQKLATKKNKQYFRSINGISVCTNPGCVLGTKGEAHKDRNSLSALAIGLASLSIIFFGQSLPSSDPSFSEFKTEKFKTLAKAFSTRSIFGFAPSPTEL</sequence>
<evidence type="ECO:0000313" key="3">
    <source>
        <dbReference type="Proteomes" id="UP000014254"/>
    </source>
</evidence>
<dbReference type="STRING" id="1220926.S2JP45"/>
<organism evidence="2 3">
    <name type="scientific">Mucor circinelloides f. circinelloides (strain 1006PhL)</name>
    <name type="common">Mucormycosis agent</name>
    <name type="synonym">Calyptromyces circinelloides</name>
    <dbReference type="NCBI Taxonomy" id="1220926"/>
    <lineage>
        <taxon>Eukaryota</taxon>
        <taxon>Fungi</taxon>
        <taxon>Fungi incertae sedis</taxon>
        <taxon>Mucoromycota</taxon>
        <taxon>Mucoromycotina</taxon>
        <taxon>Mucoromycetes</taxon>
        <taxon>Mucorales</taxon>
        <taxon>Mucorineae</taxon>
        <taxon>Mucoraceae</taxon>
        <taxon>Mucor</taxon>
    </lineage>
</organism>
<dbReference type="InParanoid" id="S2JP45"/>
<dbReference type="OrthoDB" id="2289379at2759"/>
<dbReference type="VEuPathDB" id="FungiDB:HMPREF1544_02827"/>
<keyword evidence="1" id="KW-0472">Membrane</keyword>
<evidence type="ECO:0000256" key="1">
    <source>
        <dbReference type="SAM" id="Phobius"/>
    </source>
</evidence>
<name>S2JP45_MUCC1</name>
<gene>
    <name evidence="2" type="ORF">HMPREF1544_02827</name>
</gene>
<accession>S2JP45</accession>
<keyword evidence="1" id="KW-0812">Transmembrane</keyword>
<dbReference type="Proteomes" id="UP000014254">
    <property type="component" value="Unassembled WGS sequence"/>
</dbReference>
<evidence type="ECO:0000313" key="2">
    <source>
        <dbReference type="EMBL" id="EPB90302.1"/>
    </source>
</evidence>
<keyword evidence="3" id="KW-1185">Reference proteome</keyword>
<proteinExistence type="predicted"/>
<feature type="transmembrane region" description="Helical" evidence="1">
    <location>
        <begin position="124"/>
        <end position="143"/>
    </location>
</feature>
<dbReference type="OMA" id="NEHNANQ"/>
<reference evidence="3" key="1">
    <citation type="submission" date="2013-05" db="EMBL/GenBank/DDBJ databases">
        <title>The Genome sequence of Mucor circinelloides f. circinelloides 1006PhL.</title>
        <authorList>
            <consortium name="The Broad Institute Genomics Platform"/>
            <person name="Cuomo C."/>
            <person name="Earl A."/>
            <person name="Findley K."/>
            <person name="Lee S.C."/>
            <person name="Walker B."/>
            <person name="Young S."/>
            <person name="Zeng Q."/>
            <person name="Gargeya S."/>
            <person name="Fitzgerald M."/>
            <person name="Haas B."/>
            <person name="Abouelleil A."/>
            <person name="Allen A.W."/>
            <person name="Alvarado L."/>
            <person name="Arachchi H.M."/>
            <person name="Berlin A.M."/>
            <person name="Chapman S.B."/>
            <person name="Gainer-Dewar J."/>
            <person name="Goldberg J."/>
            <person name="Griggs A."/>
            <person name="Gujja S."/>
            <person name="Hansen M."/>
            <person name="Howarth C."/>
            <person name="Imamovic A."/>
            <person name="Ireland A."/>
            <person name="Larimer J."/>
            <person name="McCowan C."/>
            <person name="Murphy C."/>
            <person name="Pearson M."/>
            <person name="Poon T.W."/>
            <person name="Priest M."/>
            <person name="Roberts A."/>
            <person name="Saif S."/>
            <person name="Shea T."/>
            <person name="Sisk P."/>
            <person name="Sykes S."/>
            <person name="Wortman J."/>
            <person name="Nusbaum C."/>
            <person name="Birren B."/>
        </authorList>
    </citation>
    <scope>NUCLEOTIDE SEQUENCE [LARGE SCALE GENOMIC DNA]</scope>
    <source>
        <strain evidence="3">1006PhL</strain>
    </source>
</reference>
<dbReference type="EMBL" id="KE123922">
    <property type="protein sequence ID" value="EPB90302.1"/>
    <property type="molecule type" value="Genomic_DNA"/>
</dbReference>